<dbReference type="InterPro" id="IPR029045">
    <property type="entry name" value="ClpP/crotonase-like_dom_sf"/>
</dbReference>
<evidence type="ECO:0000313" key="7">
    <source>
        <dbReference type="EMBL" id="RVT43285.1"/>
    </source>
</evidence>
<evidence type="ECO:0000256" key="5">
    <source>
        <dbReference type="PIRSR" id="PIRSR001217-1"/>
    </source>
</evidence>
<sequence length="627" mass="65652">MAFIRGAWRILVGIKDALVLLFLLLFFGLLYAALSYSPAPVASVTQGALLLDLEGVIVEQPQQANPFSALPGNAPQMKEYRLRDIVTALEAAKGDANVKAVVLNLDGFLGGGQVALTRIGKALDAVRAAKKPVLAYATIYSADGYQLAAHASEVWLNPFGQVFLAGPGGSRLYYKGLIDRLGVTTHVYRVGTYKSFVEPYTRADQSPEAKQADQALAGALWQTWLDEVGKARPKAKLAPYIADPMAVAAATQGDLPKAAQASGLVDRLGGSEAFAARVAQIAGKASDGKASAFAAIDFARYAKAKTPANSGQIGVLTVAGEIIDGEAGPGSAAGDTISDLLYTALAEKSLKALVVRVDSPGGSVLAGEKIRQAILEAKKRGLPVVVSMANVAASGGYWIATPADRIFAEPGTITGSIGVFGILPSFEGTLAKIGVTTDGSKTTPLSGEPDLAGGVSPQFDALAQASVEAVYTRFVGLVAQARKKSPQQVDGIAQGRVWDGGTARQIGLVDQFGGLEDAIAEAAKLAKIDPAEAQPYYIEKAPDKFAQFVEEWIGSGTEEAAIPRDWLGRQAWLNRQWALQAVGDARGLITGGAIRAACLECRGYGAPRAVGAEEERSLWAMIVGRGW</sequence>
<keyword evidence="3" id="KW-0378">Hydrolase</keyword>
<feature type="domain" description="Peptidase S49" evidence="6">
    <location>
        <begin position="127"/>
        <end position="280"/>
    </location>
</feature>
<dbReference type="EMBL" id="RZUL01000001">
    <property type="protein sequence ID" value="RVT43285.1"/>
    <property type="molecule type" value="Genomic_DNA"/>
</dbReference>
<dbReference type="InterPro" id="IPR047272">
    <property type="entry name" value="S49_SppA_C"/>
</dbReference>
<dbReference type="InterPro" id="IPR004634">
    <property type="entry name" value="Pept_S49_pIV"/>
</dbReference>
<dbReference type="AlphaFoldDB" id="A0A437JBN2"/>
<evidence type="ECO:0000256" key="2">
    <source>
        <dbReference type="ARBA" id="ARBA00022670"/>
    </source>
</evidence>
<dbReference type="Gene3D" id="3.90.226.10">
    <property type="entry name" value="2-enoyl-CoA Hydratase, Chain A, domain 1"/>
    <property type="match status" value="2"/>
</dbReference>
<evidence type="ECO:0000256" key="1">
    <source>
        <dbReference type="ARBA" id="ARBA00008683"/>
    </source>
</evidence>
<dbReference type="PIRSF" id="PIRSF001217">
    <property type="entry name" value="Protease_4_SppA"/>
    <property type="match status" value="1"/>
</dbReference>
<dbReference type="InterPro" id="IPR002142">
    <property type="entry name" value="Peptidase_S49"/>
</dbReference>
<feature type="active site" description="Nucleophile" evidence="5">
    <location>
        <position position="394"/>
    </location>
</feature>
<keyword evidence="2" id="KW-0645">Protease</keyword>
<dbReference type="OrthoDB" id="9764363at2"/>
<dbReference type="GO" id="GO:0008236">
    <property type="term" value="F:serine-type peptidase activity"/>
    <property type="evidence" value="ECO:0007669"/>
    <property type="project" value="UniProtKB-KW"/>
</dbReference>
<organism evidence="7 8">
    <name type="scientific">Sphingobium algorifonticola</name>
    <dbReference type="NCBI Taxonomy" id="2008318"/>
    <lineage>
        <taxon>Bacteria</taxon>
        <taxon>Pseudomonadati</taxon>
        <taxon>Pseudomonadota</taxon>
        <taxon>Alphaproteobacteria</taxon>
        <taxon>Sphingomonadales</taxon>
        <taxon>Sphingomonadaceae</taxon>
        <taxon>Sphingobium</taxon>
    </lineage>
</organism>
<dbReference type="RefSeq" id="WP_127688821.1">
    <property type="nucleotide sequence ID" value="NZ_RZUL01000001.1"/>
</dbReference>
<evidence type="ECO:0000256" key="3">
    <source>
        <dbReference type="ARBA" id="ARBA00022801"/>
    </source>
</evidence>
<evidence type="ECO:0000313" key="8">
    <source>
        <dbReference type="Proteomes" id="UP000282977"/>
    </source>
</evidence>
<dbReference type="PANTHER" id="PTHR33209">
    <property type="entry name" value="PROTEASE 4"/>
    <property type="match status" value="1"/>
</dbReference>
<comment type="caution">
    <text evidence="7">The sequence shown here is derived from an EMBL/GenBank/DDBJ whole genome shotgun (WGS) entry which is preliminary data.</text>
</comment>
<dbReference type="InterPro" id="IPR047217">
    <property type="entry name" value="S49_SppA_67K_type_N"/>
</dbReference>
<dbReference type="Pfam" id="PF01343">
    <property type="entry name" value="Peptidase_S49"/>
    <property type="match status" value="2"/>
</dbReference>
<evidence type="ECO:0000256" key="4">
    <source>
        <dbReference type="ARBA" id="ARBA00022825"/>
    </source>
</evidence>
<keyword evidence="8" id="KW-1185">Reference proteome</keyword>
<feature type="active site" description="Proton donor/acceptor" evidence="5">
    <location>
        <position position="194"/>
    </location>
</feature>
<feature type="domain" description="Peptidase S49" evidence="6">
    <location>
        <begin position="377"/>
        <end position="528"/>
    </location>
</feature>
<dbReference type="NCBIfam" id="TIGR00705">
    <property type="entry name" value="SppA_67K"/>
    <property type="match status" value="1"/>
</dbReference>
<reference evidence="7 8" key="1">
    <citation type="submission" date="2019-01" db="EMBL/GenBank/DDBJ databases">
        <authorList>
            <person name="Chen W.-M."/>
        </authorList>
    </citation>
    <scope>NUCLEOTIDE SEQUENCE [LARGE SCALE GENOMIC DNA]</scope>
    <source>
        <strain evidence="7 8">TLA-22</strain>
    </source>
</reference>
<proteinExistence type="inferred from homology"/>
<dbReference type="Gene3D" id="6.20.330.10">
    <property type="match status" value="1"/>
</dbReference>
<dbReference type="GO" id="GO:0016020">
    <property type="term" value="C:membrane"/>
    <property type="evidence" value="ECO:0007669"/>
    <property type="project" value="InterPro"/>
</dbReference>
<dbReference type="SUPFAM" id="SSF52096">
    <property type="entry name" value="ClpP/crotonase"/>
    <property type="match status" value="2"/>
</dbReference>
<dbReference type="CDD" id="cd07023">
    <property type="entry name" value="S49_Sppa_N_C"/>
    <property type="match status" value="1"/>
</dbReference>
<comment type="similarity">
    <text evidence="1">Belongs to the peptidase S49 family.</text>
</comment>
<keyword evidence="4" id="KW-0720">Serine protease</keyword>
<dbReference type="PANTHER" id="PTHR33209:SF1">
    <property type="entry name" value="PEPTIDASE S49 DOMAIN-CONTAINING PROTEIN"/>
    <property type="match status" value="1"/>
</dbReference>
<evidence type="ECO:0000259" key="6">
    <source>
        <dbReference type="Pfam" id="PF01343"/>
    </source>
</evidence>
<dbReference type="CDD" id="cd07018">
    <property type="entry name" value="S49_SppA_67K_type"/>
    <property type="match status" value="1"/>
</dbReference>
<dbReference type="GO" id="GO:0006465">
    <property type="term" value="P:signal peptide processing"/>
    <property type="evidence" value="ECO:0007669"/>
    <property type="project" value="InterPro"/>
</dbReference>
<accession>A0A437JBN2</accession>
<dbReference type="Proteomes" id="UP000282977">
    <property type="component" value="Unassembled WGS sequence"/>
</dbReference>
<protein>
    <submittedName>
        <fullName evidence="7">Signal peptide peptidase SppA</fullName>
    </submittedName>
</protein>
<name>A0A437JBN2_9SPHN</name>
<gene>
    <name evidence="7" type="primary">sppA</name>
    <name evidence="7" type="ORF">ENE74_01220</name>
</gene>